<dbReference type="Gene3D" id="3.40.50.150">
    <property type="entry name" value="Vaccinia Virus protein VP39"/>
    <property type="match status" value="1"/>
</dbReference>
<dbReference type="Gene3D" id="6.10.250.3100">
    <property type="match status" value="1"/>
</dbReference>
<feature type="domain" description="C-methyltransferase" evidence="2">
    <location>
        <begin position="236"/>
        <end position="389"/>
    </location>
</feature>
<dbReference type="GO" id="GO:0032259">
    <property type="term" value="P:methylation"/>
    <property type="evidence" value="ECO:0007669"/>
    <property type="project" value="UniProtKB-KW"/>
</dbReference>
<dbReference type="InterPro" id="IPR013691">
    <property type="entry name" value="MeTrfase_14"/>
</dbReference>
<dbReference type="Pfam" id="PF08484">
    <property type="entry name" value="Methyltransf_14"/>
    <property type="match status" value="1"/>
</dbReference>
<dbReference type="Pfam" id="PF13489">
    <property type="entry name" value="Methyltransf_23"/>
    <property type="match status" value="1"/>
</dbReference>
<dbReference type="SUPFAM" id="SSF53335">
    <property type="entry name" value="S-adenosyl-L-methionine-dependent methyltransferases"/>
    <property type="match status" value="1"/>
</dbReference>
<evidence type="ECO:0000259" key="1">
    <source>
        <dbReference type="Pfam" id="PF08421"/>
    </source>
</evidence>
<dbReference type="Gene3D" id="3.40.50.720">
    <property type="entry name" value="NAD(P)-binding Rossmann-like Domain"/>
    <property type="match status" value="1"/>
</dbReference>
<dbReference type="PANTHER" id="PTHR43861:SF5">
    <property type="entry name" value="BLL5978 PROTEIN"/>
    <property type="match status" value="1"/>
</dbReference>
<keyword evidence="3" id="KW-0489">Methyltransferase</keyword>
<name>A0A6H1ZS06_9ZZZZ</name>
<dbReference type="PANTHER" id="PTHR43861">
    <property type="entry name" value="TRANS-ACONITATE 2-METHYLTRANSFERASE-RELATED"/>
    <property type="match status" value="1"/>
</dbReference>
<evidence type="ECO:0000313" key="3">
    <source>
        <dbReference type="EMBL" id="QJA49980.1"/>
    </source>
</evidence>
<dbReference type="GO" id="GO:0008168">
    <property type="term" value="F:methyltransferase activity"/>
    <property type="evidence" value="ECO:0007669"/>
    <property type="project" value="UniProtKB-KW"/>
</dbReference>
<dbReference type="InterPro" id="IPR038576">
    <property type="entry name" value="Methyltransf_Zn-bd_dom_put_sf"/>
</dbReference>
<protein>
    <submittedName>
        <fullName evidence="3">Putative methyltransferase</fullName>
    </submittedName>
</protein>
<feature type="domain" description="Methyltransferase putative zinc binding" evidence="1">
    <location>
        <begin position="1"/>
        <end position="58"/>
    </location>
</feature>
<keyword evidence="3" id="KW-0808">Transferase</keyword>
<dbReference type="AlphaFoldDB" id="A0A6H1ZS06"/>
<dbReference type="EMBL" id="MT144167">
    <property type="protein sequence ID" value="QJA49980.1"/>
    <property type="molecule type" value="Genomic_DNA"/>
</dbReference>
<reference evidence="3" key="1">
    <citation type="submission" date="2020-03" db="EMBL/GenBank/DDBJ databases">
        <title>The deep terrestrial virosphere.</title>
        <authorList>
            <person name="Holmfeldt K."/>
            <person name="Nilsson E."/>
            <person name="Simone D."/>
            <person name="Lopez-Fernandez M."/>
            <person name="Wu X."/>
            <person name="de Brujin I."/>
            <person name="Lundin D."/>
            <person name="Andersson A."/>
            <person name="Bertilsson S."/>
            <person name="Dopson M."/>
        </authorList>
    </citation>
    <scope>NUCLEOTIDE SEQUENCE</scope>
    <source>
        <strain evidence="4">MM415B01102</strain>
        <strain evidence="3">TM448A01546</strain>
    </source>
</reference>
<gene>
    <name evidence="4" type="ORF">MM415B01102_0020</name>
    <name evidence="3" type="ORF">TM448A01546_0007</name>
</gene>
<evidence type="ECO:0000313" key="4">
    <source>
        <dbReference type="EMBL" id="QJA60541.1"/>
    </source>
</evidence>
<dbReference type="Gene3D" id="6.20.50.110">
    <property type="entry name" value="Methyltransferase, zinc-binding domain"/>
    <property type="match status" value="1"/>
</dbReference>
<accession>A0A6H1ZS06</accession>
<dbReference type="InterPro" id="IPR029063">
    <property type="entry name" value="SAM-dependent_MTases_sf"/>
</dbReference>
<dbReference type="Pfam" id="PF08421">
    <property type="entry name" value="Methyltransf_13"/>
    <property type="match status" value="1"/>
</dbReference>
<organism evidence="3">
    <name type="scientific">viral metagenome</name>
    <dbReference type="NCBI Taxonomy" id="1070528"/>
    <lineage>
        <taxon>unclassified sequences</taxon>
        <taxon>metagenomes</taxon>
        <taxon>organismal metagenomes</taxon>
    </lineage>
</organism>
<evidence type="ECO:0000259" key="2">
    <source>
        <dbReference type="Pfam" id="PF08484"/>
    </source>
</evidence>
<dbReference type="EMBL" id="MT141412">
    <property type="protein sequence ID" value="QJA60541.1"/>
    <property type="molecule type" value="Genomic_DNA"/>
</dbReference>
<sequence>MCGSADVVKVLDFGKMPLANAFLKDPKQPEAKYPLRVYFCRDCTSVQLLDIVDPAEVYTHYDYLTSASKPLADHFTNMGNDLCDEFITSNGELMVEIGGNDGVLLDAVKNRCRVLNIDPSEQASKISREKNIPTVTAFFNSKLAGQFRHLNNNAKVVVANNVMAHIPDIRDVLEGVKNLLVEDGVFVFEVHWLGNLITTGGFDQIYHEHIYYHSLTALKRLVESVGLKVFNVELVPIHGESLRVFVARTGPIYPHKAHAFMDREQQMGLNKEETYTNFSDKIARNKRNLVELCRMLRREKKSIVGYGAPAKGNTLLNYYQLPLDYLTDTTPLKQGLYSPGMHIKVSPPERLLKDPPDYALLLAWNYADAILAKEKHLMDLGTKFIIPVPTVQIA</sequence>
<dbReference type="InterPro" id="IPR013630">
    <property type="entry name" value="Methyltransf_Zn-bd_dom_put"/>
</dbReference>
<proteinExistence type="predicted"/>